<sequence length="168" mass="19239">MPDQPSAISSRLTSELQLRILFYQFIIEEFEIDVATIQETYAAYKDHMSCRAGFHLFKDYFSQHDYDIIAVTETWLTQPINNELISLNNYTLLRSDRSDGRRAGGVAIYLKNNISYSIVFSIKHKQLLLLINVNNGGIAGITIRTGGKVENNYQFSVRLVESIILVKR</sequence>
<keyword evidence="3" id="KW-1185">Reference proteome</keyword>
<dbReference type="GO" id="GO:0003824">
    <property type="term" value="F:catalytic activity"/>
    <property type="evidence" value="ECO:0007669"/>
    <property type="project" value="InterPro"/>
</dbReference>
<gene>
    <name evidence="2" type="ORF">QE152_g23114</name>
</gene>
<proteinExistence type="predicted"/>
<feature type="domain" description="Endonuclease/exonuclease/phosphatase" evidence="1">
    <location>
        <begin position="56"/>
        <end position="118"/>
    </location>
</feature>
<name>A0AAW1KGM2_POPJA</name>
<evidence type="ECO:0000313" key="2">
    <source>
        <dbReference type="EMBL" id="KAK9718513.1"/>
    </source>
</evidence>
<evidence type="ECO:0000259" key="1">
    <source>
        <dbReference type="Pfam" id="PF03372"/>
    </source>
</evidence>
<dbReference type="AlphaFoldDB" id="A0AAW1KGM2"/>
<dbReference type="Pfam" id="PF03372">
    <property type="entry name" value="Exo_endo_phos"/>
    <property type="match status" value="1"/>
</dbReference>
<dbReference type="EMBL" id="JASPKY010000227">
    <property type="protein sequence ID" value="KAK9718513.1"/>
    <property type="molecule type" value="Genomic_DNA"/>
</dbReference>
<dbReference type="SUPFAM" id="SSF56219">
    <property type="entry name" value="DNase I-like"/>
    <property type="match status" value="1"/>
</dbReference>
<accession>A0AAW1KGM2</accession>
<organism evidence="2 3">
    <name type="scientific">Popillia japonica</name>
    <name type="common">Japanese beetle</name>
    <dbReference type="NCBI Taxonomy" id="7064"/>
    <lineage>
        <taxon>Eukaryota</taxon>
        <taxon>Metazoa</taxon>
        <taxon>Ecdysozoa</taxon>
        <taxon>Arthropoda</taxon>
        <taxon>Hexapoda</taxon>
        <taxon>Insecta</taxon>
        <taxon>Pterygota</taxon>
        <taxon>Neoptera</taxon>
        <taxon>Endopterygota</taxon>
        <taxon>Coleoptera</taxon>
        <taxon>Polyphaga</taxon>
        <taxon>Scarabaeiformia</taxon>
        <taxon>Scarabaeidae</taxon>
        <taxon>Rutelinae</taxon>
        <taxon>Popillia</taxon>
    </lineage>
</organism>
<dbReference type="Gene3D" id="3.60.10.10">
    <property type="entry name" value="Endonuclease/exonuclease/phosphatase"/>
    <property type="match status" value="1"/>
</dbReference>
<dbReference type="Proteomes" id="UP001458880">
    <property type="component" value="Unassembled WGS sequence"/>
</dbReference>
<protein>
    <recommendedName>
        <fullName evidence="1">Endonuclease/exonuclease/phosphatase domain-containing protein</fullName>
    </recommendedName>
</protein>
<reference evidence="2 3" key="1">
    <citation type="journal article" date="2024" name="BMC Genomics">
        <title>De novo assembly and annotation of Popillia japonica's genome with initial clues to its potential as an invasive pest.</title>
        <authorList>
            <person name="Cucini C."/>
            <person name="Boschi S."/>
            <person name="Funari R."/>
            <person name="Cardaioli E."/>
            <person name="Iannotti N."/>
            <person name="Marturano G."/>
            <person name="Paoli F."/>
            <person name="Bruttini M."/>
            <person name="Carapelli A."/>
            <person name="Frati F."/>
            <person name="Nardi F."/>
        </authorList>
    </citation>
    <scope>NUCLEOTIDE SEQUENCE [LARGE SCALE GENOMIC DNA]</scope>
    <source>
        <strain evidence="2">DMR45628</strain>
    </source>
</reference>
<dbReference type="InterPro" id="IPR036691">
    <property type="entry name" value="Endo/exonu/phosph_ase_sf"/>
</dbReference>
<dbReference type="InterPro" id="IPR005135">
    <property type="entry name" value="Endo/exonuclease/phosphatase"/>
</dbReference>
<evidence type="ECO:0000313" key="3">
    <source>
        <dbReference type="Proteomes" id="UP001458880"/>
    </source>
</evidence>
<comment type="caution">
    <text evidence="2">The sequence shown here is derived from an EMBL/GenBank/DDBJ whole genome shotgun (WGS) entry which is preliminary data.</text>
</comment>